<protein>
    <submittedName>
        <fullName evidence="2">Uncharacterized protein</fullName>
    </submittedName>
</protein>
<dbReference type="EMBL" id="BFEA01000381">
    <property type="protein sequence ID" value="GBG81631.1"/>
    <property type="molecule type" value="Genomic_DNA"/>
</dbReference>
<dbReference type="Gramene" id="GBG81631">
    <property type="protein sequence ID" value="GBG81631"/>
    <property type="gene ID" value="CBR_g32624"/>
</dbReference>
<comment type="caution">
    <text evidence="2">The sequence shown here is derived from an EMBL/GenBank/DDBJ whole genome shotgun (WGS) entry which is preliminary data.</text>
</comment>
<keyword evidence="3" id="KW-1185">Reference proteome</keyword>
<feature type="compositionally biased region" description="Basic and acidic residues" evidence="1">
    <location>
        <begin position="87"/>
        <end position="96"/>
    </location>
</feature>
<name>A0A388LH99_CHABU</name>
<dbReference type="AlphaFoldDB" id="A0A388LH99"/>
<sequence length="273" mass="31176">MLVPHLLWSTCTELDGDNCYYPSSGHYLVIDVTDLTLWNPIIRRVEVWEEQAEEEREETSGEKVQKEEEKSSETRSDDPDYNESEEAESKESRSDESGGPNESSKEEDEALTQRRRERAKGKRPMEESNEPTAWLLQGDPVRNPELPPEEPEGDGVSTAEGSGSRRRRRSPSSTQSSPPPWPTFVGATGIRRSGEQRTGEERRGAERREDRSGEDWRGAEIGEEKTGKEESDRRNAKRRRLPAGVPRRPAWTARRGREELRVKIHNPLLLRSS</sequence>
<feature type="compositionally biased region" description="Basic and acidic residues" evidence="1">
    <location>
        <begin position="192"/>
        <end position="234"/>
    </location>
</feature>
<evidence type="ECO:0000313" key="2">
    <source>
        <dbReference type="EMBL" id="GBG81631.1"/>
    </source>
</evidence>
<feature type="compositionally biased region" description="Basic and acidic residues" evidence="1">
    <location>
        <begin position="58"/>
        <end position="78"/>
    </location>
</feature>
<evidence type="ECO:0000256" key="1">
    <source>
        <dbReference type="SAM" id="MobiDB-lite"/>
    </source>
</evidence>
<dbReference type="Proteomes" id="UP000265515">
    <property type="component" value="Unassembled WGS sequence"/>
</dbReference>
<reference evidence="2 3" key="1">
    <citation type="journal article" date="2018" name="Cell">
        <title>The Chara Genome: Secondary Complexity and Implications for Plant Terrestrialization.</title>
        <authorList>
            <person name="Nishiyama T."/>
            <person name="Sakayama H."/>
            <person name="Vries J.D."/>
            <person name="Buschmann H."/>
            <person name="Saint-Marcoux D."/>
            <person name="Ullrich K.K."/>
            <person name="Haas F.B."/>
            <person name="Vanderstraeten L."/>
            <person name="Becker D."/>
            <person name="Lang D."/>
            <person name="Vosolsobe S."/>
            <person name="Rombauts S."/>
            <person name="Wilhelmsson P.K.I."/>
            <person name="Janitza P."/>
            <person name="Kern R."/>
            <person name="Heyl A."/>
            <person name="Rumpler F."/>
            <person name="Villalobos L.I.A.C."/>
            <person name="Clay J.M."/>
            <person name="Skokan R."/>
            <person name="Toyoda A."/>
            <person name="Suzuki Y."/>
            <person name="Kagoshima H."/>
            <person name="Schijlen E."/>
            <person name="Tajeshwar N."/>
            <person name="Catarino B."/>
            <person name="Hetherington A.J."/>
            <person name="Saltykova A."/>
            <person name="Bonnot C."/>
            <person name="Breuninger H."/>
            <person name="Symeonidi A."/>
            <person name="Radhakrishnan G.V."/>
            <person name="Van Nieuwerburgh F."/>
            <person name="Deforce D."/>
            <person name="Chang C."/>
            <person name="Karol K.G."/>
            <person name="Hedrich R."/>
            <person name="Ulvskov P."/>
            <person name="Glockner G."/>
            <person name="Delwiche C.F."/>
            <person name="Petrasek J."/>
            <person name="Van de Peer Y."/>
            <person name="Friml J."/>
            <person name="Beilby M."/>
            <person name="Dolan L."/>
            <person name="Kohara Y."/>
            <person name="Sugano S."/>
            <person name="Fujiyama A."/>
            <person name="Delaux P.-M."/>
            <person name="Quint M."/>
            <person name="TheiBen G."/>
            <person name="Hagemann M."/>
            <person name="Harholt J."/>
            <person name="Dunand C."/>
            <person name="Zachgo S."/>
            <person name="Langdale J."/>
            <person name="Maumus F."/>
            <person name="Straeten D.V.D."/>
            <person name="Gould S.B."/>
            <person name="Rensing S.A."/>
        </authorList>
    </citation>
    <scope>NUCLEOTIDE SEQUENCE [LARGE SCALE GENOMIC DNA]</scope>
    <source>
        <strain evidence="2 3">S276</strain>
    </source>
</reference>
<accession>A0A388LH99</accession>
<proteinExistence type="predicted"/>
<evidence type="ECO:0000313" key="3">
    <source>
        <dbReference type="Proteomes" id="UP000265515"/>
    </source>
</evidence>
<gene>
    <name evidence="2" type="ORF">CBR_g32624</name>
</gene>
<organism evidence="2 3">
    <name type="scientific">Chara braunii</name>
    <name type="common">Braun's stonewort</name>
    <dbReference type="NCBI Taxonomy" id="69332"/>
    <lineage>
        <taxon>Eukaryota</taxon>
        <taxon>Viridiplantae</taxon>
        <taxon>Streptophyta</taxon>
        <taxon>Charophyceae</taxon>
        <taxon>Charales</taxon>
        <taxon>Characeae</taxon>
        <taxon>Chara</taxon>
    </lineage>
</organism>
<feature type="compositionally biased region" description="Basic residues" evidence="1">
    <location>
        <begin position="113"/>
        <end position="122"/>
    </location>
</feature>
<feature type="region of interest" description="Disordered" evidence="1">
    <location>
        <begin position="51"/>
        <end position="253"/>
    </location>
</feature>